<keyword evidence="3 8" id="KW-0863">Zinc-finger</keyword>
<evidence type="ECO:0000256" key="8">
    <source>
        <dbReference type="PROSITE-ProRule" id="PRU00027"/>
    </source>
</evidence>
<dbReference type="PROSITE" id="PS50808">
    <property type="entry name" value="ZF_BED"/>
    <property type="match status" value="1"/>
</dbReference>
<dbReference type="GO" id="GO:0005634">
    <property type="term" value="C:nucleus"/>
    <property type="evidence" value="ECO:0007669"/>
    <property type="project" value="UniProtKB-SubCell"/>
</dbReference>
<dbReference type="AlphaFoldDB" id="A0A2U1Q8K8"/>
<dbReference type="InterPro" id="IPR012337">
    <property type="entry name" value="RNaseH-like_sf"/>
</dbReference>
<proteinExistence type="predicted"/>
<dbReference type="PANTHER" id="PTHR46481">
    <property type="entry name" value="ZINC FINGER BED DOMAIN-CONTAINING PROTEIN 4"/>
    <property type="match status" value="1"/>
</dbReference>
<dbReference type="GO" id="GO:0008270">
    <property type="term" value="F:zinc ion binding"/>
    <property type="evidence" value="ECO:0007669"/>
    <property type="project" value="UniProtKB-KW"/>
</dbReference>
<keyword evidence="6" id="KW-0804">Transcription</keyword>
<evidence type="ECO:0000256" key="3">
    <source>
        <dbReference type="ARBA" id="ARBA00022771"/>
    </source>
</evidence>
<reference evidence="11 12" key="1">
    <citation type="journal article" date="2018" name="Mol. Plant">
        <title>The genome of Artemisia annua provides insight into the evolution of Asteraceae family and artemisinin biosynthesis.</title>
        <authorList>
            <person name="Shen Q."/>
            <person name="Zhang L."/>
            <person name="Liao Z."/>
            <person name="Wang S."/>
            <person name="Yan T."/>
            <person name="Shi P."/>
            <person name="Liu M."/>
            <person name="Fu X."/>
            <person name="Pan Q."/>
            <person name="Wang Y."/>
            <person name="Lv Z."/>
            <person name="Lu X."/>
            <person name="Zhang F."/>
            <person name="Jiang W."/>
            <person name="Ma Y."/>
            <person name="Chen M."/>
            <person name="Hao X."/>
            <person name="Li L."/>
            <person name="Tang Y."/>
            <person name="Lv G."/>
            <person name="Zhou Y."/>
            <person name="Sun X."/>
            <person name="Brodelius P.E."/>
            <person name="Rose J.K.C."/>
            <person name="Tang K."/>
        </authorList>
    </citation>
    <scope>NUCLEOTIDE SEQUENCE [LARGE SCALE GENOMIC DNA]</scope>
    <source>
        <strain evidence="12">cv. Huhao1</strain>
        <tissue evidence="11">Leaf</tissue>
    </source>
</reference>
<name>A0A2U1Q8K8_ARTAN</name>
<evidence type="ECO:0000256" key="4">
    <source>
        <dbReference type="ARBA" id="ARBA00022833"/>
    </source>
</evidence>
<dbReference type="OrthoDB" id="1733466at2759"/>
<dbReference type="Proteomes" id="UP000245207">
    <property type="component" value="Unassembled WGS sequence"/>
</dbReference>
<evidence type="ECO:0000256" key="9">
    <source>
        <dbReference type="SAM" id="MobiDB-lite"/>
    </source>
</evidence>
<evidence type="ECO:0000256" key="5">
    <source>
        <dbReference type="ARBA" id="ARBA00023015"/>
    </source>
</evidence>
<evidence type="ECO:0000259" key="10">
    <source>
        <dbReference type="PROSITE" id="PS50808"/>
    </source>
</evidence>
<comment type="subcellular location">
    <subcellularLocation>
        <location evidence="1">Nucleus</location>
    </subcellularLocation>
</comment>
<dbReference type="InterPro" id="IPR052035">
    <property type="entry name" value="ZnF_BED_domain_contain"/>
</dbReference>
<evidence type="ECO:0000256" key="1">
    <source>
        <dbReference type="ARBA" id="ARBA00004123"/>
    </source>
</evidence>
<evidence type="ECO:0000313" key="12">
    <source>
        <dbReference type="Proteomes" id="UP000245207"/>
    </source>
</evidence>
<evidence type="ECO:0000256" key="2">
    <source>
        <dbReference type="ARBA" id="ARBA00022723"/>
    </source>
</evidence>
<organism evidence="11 12">
    <name type="scientific">Artemisia annua</name>
    <name type="common">Sweet wormwood</name>
    <dbReference type="NCBI Taxonomy" id="35608"/>
    <lineage>
        <taxon>Eukaryota</taxon>
        <taxon>Viridiplantae</taxon>
        <taxon>Streptophyta</taxon>
        <taxon>Embryophyta</taxon>
        <taxon>Tracheophyta</taxon>
        <taxon>Spermatophyta</taxon>
        <taxon>Magnoliopsida</taxon>
        <taxon>eudicotyledons</taxon>
        <taxon>Gunneridae</taxon>
        <taxon>Pentapetalae</taxon>
        <taxon>asterids</taxon>
        <taxon>campanulids</taxon>
        <taxon>Asterales</taxon>
        <taxon>Asteraceae</taxon>
        <taxon>Asteroideae</taxon>
        <taxon>Anthemideae</taxon>
        <taxon>Artemisiinae</taxon>
        <taxon>Artemisia</taxon>
    </lineage>
</organism>
<dbReference type="PANTHER" id="PTHR46481:SF10">
    <property type="entry name" value="ZINC FINGER BED DOMAIN-CONTAINING PROTEIN 39"/>
    <property type="match status" value="1"/>
</dbReference>
<keyword evidence="12" id="KW-1185">Reference proteome</keyword>
<gene>
    <name evidence="11" type="ORF">CTI12_AA060020</name>
</gene>
<evidence type="ECO:0000256" key="7">
    <source>
        <dbReference type="ARBA" id="ARBA00023242"/>
    </source>
</evidence>
<keyword evidence="4" id="KW-0862">Zinc</keyword>
<dbReference type="GO" id="GO:0003677">
    <property type="term" value="F:DNA binding"/>
    <property type="evidence" value="ECO:0007669"/>
    <property type="project" value="InterPro"/>
</dbReference>
<keyword evidence="2" id="KW-0479">Metal-binding</keyword>
<evidence type="ECO:0000256" key="6">
    <source>
        <dbReference type="ARBA" id="ARBA00023163"/>
    </source>
</evidence>
<dbReference type="SMART" id="SM00614">
    <property type="entry name" value="ZnF_BED"/>
    <property type="match status" value="1"/>
</dbReference>
<sequence>MSTSNTTTNNTEAGSTSAPTIVKTLTCERVKDPWEHYNLVQMSDGKKKAQCKYCLSIMSANSNSTLRAHIKQKYCKALKNTPEAGQSSMARDRSIFAYNHEAVRQQFAGLMIKRGLPFNHWDDEDTTEVMQTYVQPMYNQVSRMTLKRDAMNMWKKAKQELQNFLLNLDTCVNITTDVWSAPHGSPYSYLCVTAHWVSPESWLIMKRVISFEEFPVPHTGNALFKMLRKVFYKYNLQKKVFSITLDNASNNINAMGRMKMEFEPPLNGIFYHSRCVAHIINLTVHAGLADSITSQMKDCFKQMLSDTFKKGLWEYYFEKYGNPTPADHATSSSSRSSHRRNLIHGLLQKLRENPNKRAKSDRLQNNEYTRYTGTDFISSSLEDALEIEGGVYEVEVQEGTIELLSDEEIRQDEAATASRSVDDDSEEENYE</sequence>
<accession>A0A2U1Q8K8</accession>
<comment type="caution">
    <text evidence="11">The sequence shown here is derived from an EMBL/GenBank/DDBJ whole genome shotgun (WGS) entry which is preliminary data.</text>
</comment>
<keyword evidence="5" id="KW-0805">Transcription regulation</keyword>
<dbReference type="SUPFAM" id="SSF53098">
    <property type="entry name" value="Ribonuclease H-like"/>
    <property type="match status" value="1"/>
</dbReference>
<dbReference type="STRING" id="35608.A0A2U1Q8K8"/>
<protein>
    <recommendedName>
        <fullName evidence="10">BED-type domain-containing protein</fullName>
    </recommendedName>
</protein>
<dbReference type="InterPro" id="IPR003656">
    <property type="entry name" value="Znf_BED"/>
</dbReference>
<feature type="region of interest" description="Disordered" evidence="9">
    <location>
        <begin position="404"/>
        <end position="431"/>
    </location>
</feature>
<evidence type="ECO:0000313" key="11">
    <source>
        <dbReference type="EMBL" id="PWA94344.1"/>
    </source>
</evidence>
<keyword evidence="7" id="KW-0539">Nucleus</keyword>
<feature type="domain" description="BED-type" evidence="10">
    <location>
        <begin position="28"/>
        <end position="81"/>
    </location>
</feature>
<dbReference type="EMBL" id="PKPP01000321">
    <property type="protein sequence ID" value="PWA94344.1"/>
    <property type="molecule type" value="Genomic_DNA"/>
</dbReference>